<dbReference type="EMBL" id="JAHESC010000028">
    <property type="protein sequence ID" value="MBT1688576.1"/>
    <property type="molecule type" value="Genomic_DNA"/>
</dbReference>
<dbReference type="Proteomes" id="UP001319180">
    <property type="component" value="Unassembled WGS sequence"/>
</dbReference>
<proteinExistence type="predicted"/>
<dbReference type="AlphaFoldDB" id="A0AAP2DAT3"/>
<comment type="caution">
    <text evidence="1">The sequence shown here is derived from an EMBL/GenBank/DDBJ whole genome shotgun (WGS) entry which is preliminary data.</text>
</comment>
<dbReference type="RefSeq" id="WP_254091800.1">
    <property type="nucleotide sequence ID" value="NZ_JAHESC010000028.1"/>
</dbReference>
<protein>
    <submittedName>
        <fullName evidence="1">Uncharacterized protein</fullName>
    </submittedName>
</protein>
<accession>A0AAP2DAT3</accession>
<reference evidence="1 2" key="1">
    <citation type="submission" date="2021-05" db="EMBL/GenBank/DDBJ databases">
        <title>A Polyphasic approach of four new species of the genus Ohtaekwangia: Ohtaekwangia histidinii sp. nov., Ohtaekwangia cretensis sp. nov., Ohtaekwangia indiensis sp. nov., Ohtaekwangia reichenbachii sp. nov. from diverse environment.</title>
        <authorList>
            <person name="Octaviana S."/>
        </authorList>
    </citation>
    <scope>NUCLEOTIDE SEQUENCE [LARGE SCALE GENOMIC DNA]</scope>
    <source>
        <strain evidence="1 2">PWU37</strain>
    </source>
</reference>
<name>A0AAP2DAT3_9BACT</name>
<sequence>MILIVSNYNAGSPQAGAGGLKELRNTIPARFQHFVDHLIVVQEGTEGILNTEHLTVPSDEELEYWYVVREFHYNKIAPDSSRKTNEQIIDWLSQEKIDRRWLVDNYYYRAASGLGMLYNTIDLSNRNFDLETLGLRDETEKAMFVMFVVNACLQRLAVMRMTGKGDPASALQRLPKFNGQDYYFFRKFNYPDFDWIGYQKVESYNMRHIGGFYNTLLNHLELLMKLGEKNQAFALYENSILSKPEFFHYYSNESSLRDLYAKWAARR</sequence>
<keyword evidence="2" id="KW-1185">Reference proteome</keyword>
<organism evidence="1 2">
    <name type="scientific">Dawidia soli</name>
    <dbReference type="NCBI Taxonomy" id="2782352"/>
    <lineage>
        <taxon>Bacteria</taxon>
        <taxon>Pseudomonadati</taxon>
        <taxon>Bacteroidota</taxon>
        <taxon>Cytophagia</taxon>
        <taxon>Cytophagales</taxon>
        <taxon>Chryseotaleaceae</taxon>
        <taxon>Dawidia</taxon>
    </lineage>
</organism>
<gene>
    <name evidence="1" type="ORF">KK078_18545</name>
</gene>
<evidence type="ECO:0000313" key="2">
    <source>
        <dbReference type="Proteomes" id="UP001319180"/>
    </source>
</evidence>
<evidence type="ECO:0000313" key="1">
    <source>
        <dbReference type="EMBL" id="MBT1688576.1"/>
    </source>
</evidence>